<proteinExistence type="predicted"/>
<gene>
    <name evidence="1" type="ORF">HCU01_14400</name>
</gene>
<organism evidence="1 2">
    <name type="scientific">Halomonas cupida</name>
    <dbReference type="NCBI Taxonomy" id="44933"/>
    <lineage>
        <taxon>Bacteria</taxon>
        <taxon>Pseudomonadati</taxon>
        <taxon>Pseudomonadota</taxon>
        <taxon>Gammaproteobacteria</taxon>
        <taxon>Oceanospirillales</taxon>
        <taxon>Halomonadaceae</taxon>
        <taxon>Halomonas</taxon>
    </lineage>
</organism>
<keyword evidence="2" id="KW-1185">Reference proteome</keyword>
<dbReference type="InterPro" id="IPR021928">
    <property type="entry name" value="DUF3541"/>
</dbReference>
<reference evidence="1 2" key="1">
    <citation type="submission" date="2019-07" db="EMBL/GenBank/DDBJ databases">
        <title>Whole genome shotgun sequence of Halomonas cupida NBRC 102219.</title>
        <authorList>
            <person name="Hosoyama A."/>
            <person name="Uohara A."/>
            <person name="Ohji S."/>
            <person name="Ichikawa N."/>
        </authorList>
    </citation>
    <scope>NUCLEOTIDE SEQUENCE [LARGE SCALE GENOMIC DNA]</scope>
    <source>
        <strain evidence="1 2">NBRC 102219</strain>
    </source>
</reference>
<sequence length="388" mass="43618">MVSLLVVGWPGGQVLADSAVRVDGAVQANSAVQINDVGQAGGELSTNESTARNDVYQQAATEIQAIYEAQFEALSDDKQRHFAQRIWRLTGDPEYLALNEAYGERLLGELAEYDDIVSSPEKLSERNREMLESYPVRTTKQRRRQVMFSERSEMMVPKHLLFRLAQANYHDLLGELPPERLARLEAAVMAVDWKDFLTDPEVLSVYGAQVANNVAFLNQLGLVDLRSDVVQAFQQLYPSERIDTLSRAEYYNWLYGMTHIVIAYSHYYQRLVPEKQVAWIIEALVRQEDKLLDSVKEDILAEVALSLQLTGREDLPLVDAIRNHLLESRDADAGIIPAADGSLDLEDGEHRNVLAIMVLGWEGQLFPGPDLSQSVPVSQFETEEMATP</sequence>
<dbReference type="EMBL" id="BJXU01000043">
    <property type="protein sequence ID" value="GEN23491.1"/>
    <property type="molecule type" value="Genomic_DNA"/>
</dbReference>
<evidence type="ECO:0000313" key="1">
    <source>
        <dbReference type="EMBL" id="GEN23491.1"/>
    </source>
</evidence>
<accession>A0ABQ0WD38</accession>
<protein>
    <recommendedName>
        <fullName evidence="3">DUF3541 domain-containing protein</fullName>
    </recommendedName>
</protein>
<comment type="caution">
    <text evidence="1">The sequence shown here is derived from an EMBL/GenBank/DDBJ whole genome shotgun (WGS) entry which is preliminary data.</text>
</comment>
<evidence type="ECO:0008006" key="3">
    <source>
        <dbReference type="Google" id="ProtNLM"/>
    </source>
</evidence>
<dbReference type="Proteomes" id="UP000321726">
    <property type="component" value="Unassembled WGS sequence"/>
</dbReference>
<dbReference type="Pfam" id="PF12060">
    <property type="entry name" value="DUF3541"/>
    <property type="match status" value="1"/>
</dbReference>
<evidence type="ECO:0000313" key="2">
    <source>
        <dbReference type="Proteomes" id="UP000321726"/>
    </source>
</evidence>
<name>A0ABQ0WD38_9GAMM</name>